<feature type="compositionally biased region" description="Polar residues" evidence="1">
    <location>
        <begin position="1"/>
        <end position="12"/>
    </location>
</feature>
<dbReference type="Proteomes" id="UP000652761">
    <property type="component" value="Unassembled WGS sequence"/>
</dbReference>
<name>A0A843WKQ8_COLES</name>
<feature type="region of interest" description="Disordered" evidence="1">
    <location>
        <begin position="1"/>
        <end position="35"/>
    </location>
</feature>
<reference evidence="2" key="1">
    <citation type="submission" date="2017-07" db="EMBL/GenBank/DDBJ databases">
        <title>Taro Niue Genome Assembly and Annotation.</title>
        <authorList>
            <person name="Atibalentja N."/>
            <person name="Keating K."/>
            <person name="Fields C.J."/>
        </authorList>
    </citation>
    <scope>NUCLEOTIDE SEQUENCE</scope>
    <source>
        <strain evidence="2">Niue_2</strain>
        <tissue evidence="2">Leaf</tissue>
    </source>
</reference>
<sequence length="191" mass="20918">EKTPSRLPQSAPSHRGGGGSMAEGPRQLLPLLPGRGQLRGKHRSWRLLVEEAEDLRPVVLWGLVLNQPYFGGAKRTPSEVASTTIVPFAPNDLMHRGGGGEDRADIAAEMPSEGLPRGPPDRPVVMLEEQAARTVVLLDREGFHVVELFDNSEADLLIADIKQFLRLITPSQPSPLVLLCLLPIFFIQKNV</sequence>
<dbReference type="EMBL" id="NMUH01004664">
    <property type="protein sequence ID" value="MQM10409.1"/>
    <property type="molecule type" value="Genomic_DNA"/>
</dbReference>
<comment type="caution">
    <text evidence="2">The sequence shown here is derived from an EMBL/GenBank/DDBJ whole genome shotgun (WGS) entry which is preliminary data.</text>
</comment>
<dbReference type="AlphaFoldDB" id="A0A843WKQ8"/>
<feature type="compositionally biased region" description="Low complexity" evidence="1">
    <location>
        <begin position="24"/>
        <end position="35"/>
    </location>
</feature>
<protein>
    <submittedName>
        <fullName evidence="2">Uncharacterized protein</fullName>
    </submittedName>
</protein>
<keyword evidence="3" id="KW-1185">Reference proteome</keyword>
<feature type="non-terminal residue" evidence="2">
    <location>
        <position position="1"/>
    </location>
</feature>
<dbReference type="InterPro" id="IPR029058">
    <property type="entry name" value="AB_hydrolase_fold"/>
</dbReference>
<gene>
    <name evidence="2" type="ORF">Taro_043302</name>
</gene>
<organism evidence="2 3">
    <name type="scientific">Colocasia esculenta</name>
    <name type="common">Wild taro</name>
    <name type="synonym">Arum esculentum</name>
    <dbReference type="NCBI Taxonomy" id="4460"/>
    <lineage>
        <taxon>Eukaryota</taxon>
        <taxon>Viridiplantae</taxon>
        <taxon>Streptophyta</taxon>
        <taxon>Embryophyta</taxon>
        <taxon>Tracheophyta</taxon>
        <taxon>Spermatophyta</taxon>
        <taxon>Magnoliopsida</taxon>
        <taxon>Liliopsida</taxon>
        <taxon>Araceae</taxon>
        <taxon>Aroideae</taxon>
        <taxon>Colocasieae</taxon>
        <taxon>Colocasia</taxon>
    </lineage>
</organism>
<dbReference type="OrthoDB" id="408631at2759"/>
<accession>A0A843WKQ8</accession>
<evidence type="ECO:0000313" key="2">
    <source>
        <dbReference type="EMBL" id="MQM10409.1"/>
    </source>
</evidence>
<evidence type="ECO:0000256" key="1">
    <source>
        <dbReference type="SAM" id="MobiDB-lite"/>
    </source>
</evidence>
<dbReference type="Gene3D" id="3.40.50.1820">
    <property type="entry name" value="alpha/beta hydrolase"/>
    <property type="match status" value="1"/>
</dbReference>
<evidence type="ECO:0000313" key="3">
    <source>
        <dbReference type="Proteomes" id="UP000652761"/>
    </source>
</evidence>
<proteinExistence type="predicted"/>